<evidence type="ECO:0000256" key="1">
    <source>
        <dbReference type="ARBA" id="ARBA00007734"/>
    </source>
</evidence>
<keyword evidence="4" id="KW-1185">Reference proteome</keyword>
<dbReference type="AlphaFoldDB" id="A0A1N6WPU0"/>
<name>A0A1N6WPU0_9RHOO</name>
<dbReference type="EMBL" id="FTMD01000008">
    <property type="protein sequence ID" value="SIQ92078.1"/>
    <property type="molecule type" value="Genomic_DNA"/>
</dbReference>
<dbReference type="Gene3D" id="1.10.530.10">
    <property type="match status" value="1"/>
</dbReference>
<protein>
    <submittedName>
        <fullName evidence="3">Soluble lytic murein transglycosylase</fullName>
    </submittedName>
</protein>
<sequence>MLCSNGPCWADRLYGYADDRGVFNFSDAPSDPRHRLILEIRPPRPVTGSTAARAAATSLRRSPGQLSPLIRDAARQNRLDPALVEAVAFVESRFDERARSPKGALGLMQLMPGTATRFGVSDPLDARQNLAGGARYLRELLDRFDSLPLAIAAYNAGEGAVERYGKSIPPYAETTSYVPKVLAHYSIIRNRPPGAGYGWNATELPPDTRARARCC</sequence>
<dbReference type="CDD" id="cd00254">
    <property type="entry name" value="LT-like"/>
    <property type="match status" value="1"/>
</dbReference>
<gene>
    <name evidence="3" type="ORF">SAMN05421829_10829</name>
</gene>
<evidence type="ECO:0000313" key="3">
    <source>
        <dbReference type="EMBL" id="SIQ92078.1"/>
    </source>
</evidence>
<accession>A0A1N6WPU0</accession>
<dbReference type="PANTHER" id="PTHR37423:SF2">
    <property type="entry name" value="MEMBRANE-BOUND LYTIC MUREIN TRANSGLYCOSYLASE C"/>
    <property type="match status" value="1"/>
</dbReference>
<dbReference type="SUPFAM" id="SSF53955">
    <property type="entry name" value="Lysozyme-like"/>
    <property type="match status" value="1"/>
</dbReference>
<dbReference type="PANTHER" id="PTHR37423">
    <property type="entry name" value="SOLUBLE LYTIC MUREIN TRANSGLYCOSYLASE-RELATED"/>
    <property type="match status" value="1"/>
</dbReference>
<evidence type="ECO:0000313" key="4">
    <source>
        <dbReference type="Proteomes" id="UP000186819"/>
    </source>
</evidence>
<dbReference type="STRING" id="34027.SAMN05421829_10829"/>
<dbReference type="Pfam" id="PF01464">
    <property type="entry name" value="SLT"/>
    <property type="match status" value="1"/>
</dbReference>
<comment type="similarity">
    <text evidence="1">Belongs to the transglycosylase Slt family.</text>
</comment>
<evidence type="ECO:0000259" key="2">
    <source>
        <dbReference type="Pfam" id="PF01464"/>
    </source>
</evidence>
<dbReference type="InterPro" id="IPR023346">
    <property type="entry name" value="Lysozyme-like_dom_sf"/>
</dbReference>
<proteinExistence type="inferred from homology"/>
<reference evidence="4" key="1">
    <citation type="submission" date="2017-01" db="EMBL/GenBank/DDBJ databases">
        <authorList>
            <person name="Varghese N."/>
            <person name="Submissions S."/>
        </authorList>
    </citation>
    <scope>NUCLEOTIDE SEQUENCE [LARGE SCALE GENOMIC DNA]</scope>
    <source>
        <strain evidence="4">ATCC 51758</strain>
    </source>
</reference>
<feature type="domain" description="Transglycosylase SLT" evidence="2">
    <location>
        <begin position="69"/>
        <end position="167"/>
    </location>
</feature>
<dbReference type="InterPro" id="IPR008258">
    <property type="entry name" value="Transglycosylase_SLT_dom_1"/>
</dbReference>
<dbReference type="Proteomes" id="UP000186819">
    <property type="component" value="Unassembled WGS sequence"/>
</dbReference>
<organism evidence="3 4">
    <name type="scientific">Aromatoleum tolulyticum</name>
    <dbReference type="NCBI Taxonomy" id="34027"/>
    <lineage>
        <taxon>Bacteria</taxon>
        <taxon>Pseudomonadati</taxon>
        <taxon>Pseudomonadota</taxon>
        <taxon>Betaproteobacteria</taxon>
        <taxon>Rhodocyclales</taxon>
        <taxon>Rhodocyclaceae</taxon>
        <taxon>Aromatoleum</taxon>
    </lineage>
</organism>